<reference evidence="1" key="1">
    <citation type="submission" date="2019-05" db="EMBL/GenBank/DDBJ databases">
        <authorList>
            <consortium name="Pathogen Informatics"/>
        </authorList>
    </citation>
    <scope>NUCLEOTIDE SEQUENCE [LARGE SCALE GENOMIC DNA]</scope>
    <source>
        <strain evidence="1">NCTC12965</strain>
    </source>
</reference>
<name>A0A4U9WHR9_SERFO</name>
<dbReference type="InterPro" id="IPR009693">
    <property type="entry name" value="Glucitol_operon_activator"/>
</dbReference>
<keyword evidence="1" id="KW-0238">DNA-binding</keyword>
<gene>
    <name evidence="1" type="ORF">NCTC12965_07890</name>
</gene>
<dbReference type="PIRSF" id="PIRSF011474">
    <property type="entry name" value="Glucitol_operon_activator"/>
    <property type="match status" value="1"/>
</dbReference>
<sequence>MTSALVTFAVIAWLLQIALGWWQLERFNRAFESLCQLGTVGVGRSGGRFKPRVVLALAFDAQQRVCGSMLMRGLTIFAQPKQLTQLHGMHQQQLCPDVIFPQDRACQTALSLAIRTEIMIFSH</sequence>
<proteinExistence type="predicted"/>
<dbReference type="EMBL" id="CABEEZ010000156">
    <property type="protein sequence ID" value="VTR59060.1"/>
    <property type="molecule type" value="Genomic_DNA"/>
</dbReference>
<organism evidence="1">
    <name type="scientific">Serratia fonticola</name>
    <dbReference type="NCBI Taxonomy" id="47917"/>
    <lineage>
        <taxon>Bacteria</taxon>
        <taxon>Pseudomonadati</taxon>
        <taxon>Pseudomonadota</taxon>
        <taxon>Gammaproteobacteria</taxon>
        <taxon>Enterobacterales</taxon>
        <taxon>Yersiniaceae</taxon>
        <taxon>Serratia</taxon>
    </lineage>
</organism>
<dbReference type="Pfam" id="PF06923">
    <property type="entry name" value="GutM"/>
    <property type="match status" value="1"/>
</dbReference>
<dbReference type="NCBIfam" id="NF007592">
    <property type="entry name" value="PRK10234.1"/>
    <property type="match status" value="1"/>
</dbReference>
<protein>
    <submittedName>
        <fullName evidence="1">DNA-binding transcriptional activator GutM</fullName>
    </submittedName>
</protein>
<dbReference type="GO" id="GO:0003677">
    <property type="term" value="F:DNA binding"/>
    <property type="evidence" value="ECO:0007669"/>
    <property type="project" value="UniProtKB-KW"/>
</dbReference>
<dbReference type="AlphaFoldDB" id="A0A4U9WHR9"/>
<accession>A0A4U9WHR9</accession>
<evidence type="ECO:0000313" key="1">
    <source>
        <dbReference type="EMBL" id="VTR59060.1"/>
    </source>
</evidence>